<dbReference type="Pfam" id="PF05930">
    <property type="entry name" value="Phage_AlpA"/>
    <property type="match status" value="1"/>
</dbReference>
<protein>
    <submittedName>
        <fullName evidence="1">Phage transcriptional regulator, AlpA</fullName>
    </submittedName>
</protein>
<evidence type="ECO:0000313" key="2">
    <source>
        <dbReference type="Proteomes" id="UP000023775"/>
    </source>
</evidence>
<dbReference type="eggNOG" id="COG3311">
    <property type="taxonomic scope" value="Bacteria"/>
</dbReference>
<dbReference type="AlphaFoldDB" id="N9TYH7"/>
<dbReference type="Gene3D" id="1.10.238.160">
    <property type="match status" value="1"/>
</dbReference>
<dbReference type="EMBL" id="APVG01000044">
    <property type="protein sequence ID" value="ENY71115.1"/>
    <property type="molecule type" value="Genomic_DNA"/>
</dbReference>
<dbReference type="RefSeq" id="WP_005357239.1">
    <property type="nucleotide sequence ID" value="NZ_APVG01000044.1"/>
</dbReference>
<dbReference type="OrthoDB" id="8455288at2"/>
<name>N9TYH7_9GAMM</name>
<evidence type="ECO:0000313" key="1">
    <source>
        <dbReference type="EMBL" id="ENY71115.1"/>
    </source>
</evidence>
<dbReference type="Proteomes" id="UP000023775">
    <property type="component" value="Unassembled WGS sequence"/>
</dbReference>
<accession>N9TYH7</accession>
<proteinExistence type="predicted"/>
<dbReference type="InterPro" id="IPR010260">
    <property type="entry name" value="AlpA"/>
</dbReference>
<dbReference type="PATRIC" id="fig|1268237.3.peg.2955"/>
<keyword evidence="2" id="KW-1185">Reference proteome</keyword>
<organism evidence="1 2">
    <name type="scientific">Aeromonas diversa CDC 2478-85</name>
    <dbReference type="NCBI Taxonomy" id="1268237"/>
    <lineage>
        <taxon>Bacteria</taxon>
        <taxon>Pseudomonadati</taxon>
        <taxon>Pseudomonadota</taxon>
        <taxon>Gammaproteobacteria</taxon>
        <taxon>Aeromonadales</taxon>
        <taxon>Aeromonadaceae</taxon>
        <taxon>Aeromonas</taxon>
    </lineage>
</organism>
<comment type="caution">
    <text evidence="1">The sequence shown here is derived from an EMBL/GenBank/DDBJ whole genome shotgun (WGS) entry which is preliminary data.</text>
</comment>
<gene>
    <name evidence="1" type="ORF">G114_15011</name>
</gene>
<sequence length="94" mass="10691">MIRTTARNAFIQGFERTPVSTQRFDEAQQLVAPQQPRRLMSLKEVLTHIPVSKTTWYDGIKKGIYPKGYNLGGRRVGWRSTDIDTLVAKLTGEV</sequence>
<reference evidence="1 2" key="1">
    <citation type="journal article" date="2013" name="Genome Announc.">
        <title>Draft Genome Sequence of the Aeromonas diversa Type Strain.</title>
        <authorList>
            <person name="Farfan M."/>
            <person name="Spataro N."/>
            <person name="Sanglas A."/>
            <person name="Albarral V."/>
            <person name="Loren J.G."/>
            <person name="Bosch E."/>
            <person name="Fuste M.C."/>
        </authorList>
    </citation>
    <scope>NUCLEOTIDE SEQUENCE [LARGE SCALE GENOMIC DNA]</scope>
    <source>
        <strain evidence="1 2">2478-85</strain>
    </source>
</reference>